<evidence type="ECO:0000313" key="1">
    <source>
        <dbReference type="EMBL" id="GFY31103.1"/>
    </source>
</evidence>
<proteinExistence type="predicted"/>
<accession>A0A8X6W9Y8</accession>
<dbReference type="AlphaFoldDB" id="A0A8X6W9Y8"/>
<sequence length="176" mass="19992">MSLNELEARLQQIWNEMSQDIIQNCVSGQSILDVLTMSAWPAYYEMESWGHKDGHVEETMYIKSVDAQCHPTVAKSSTSTQAHLLPSASSVVVTTSLESQPPFPLIDTDPATSSSNVPLLHYLHPHYQCFHLYQLKQVLFLKLPLYPIPYVLHPRLQNKLQNFVGKSVLAEVLFRK</sequence>
<comment type="caution">
    <text evidence="1">The sequence shown here is derived from an EMBL/GenBank/DDBJ whole genome shotgun (WGS) entry which is preliminary data.</text>
</comment>
<protein>
    <submittedName>
        <fullName evidence="1">Uncharacterized protein</fullName>
    </submittedName>
</protein>
<organism evidence="1 2">
    <name type="scientific">Trichonephila clavipes</name>
    <name type="common">Golden silk orbweaver</name>
    <name type="synonym">Nephila clavipes</name>
    <dbReference type="NCBI Taxonomy" id="2585209"/>
    <lineage>
        <taxon>Eukaryota</taxon>
        <taxon>Metazoa</taxon>
        <taxon>Ecdysozoa</taxon>
        <taxon>Arthropoda</taxon>
        <taxon>Chelicerata</taxon>
        <taxon>Arachnida</taxon>
        <taxon>Araneae</taxon>
        <taxon>Araneomorphae</taxon>
        <taxon>Entelegynae</taxon>
        <taxon>Araneoidea</taxon>
        <taxon>Nephilidae</taxon>
        <taxon>Trichonephila</taxon>
    </lineage>
</organism>
<dbReference type="EMBL" id="BMAU01021396">
    <property type="protein sequence ID" value="GFY31103.1"/>
    <property type="molecule type" value="Genomic_DNA"/>
</dbReference>
<keyword evidence="2" id="KW-1185">Reference proteome</keyword>
<evidence type="ECO:0000313" key="2">
    <source>
        <dbReference type="Proteomes" id="UP000887159"/>
    </source>
</evidence>
<gene>
    <name evidence="1" type="ORF">TNCV_4360101</name>
</gene>
<dbReference type="Proteomes" id="UP000887159">
    <property type="component" value="Unassembled WGS sequence"/>
</dbReference>
<name>A0A8X6W9Y8_TRICX</name>
<reference evidence="1" key="1">
    <citation type="submission" date="2020-08" db="EMBL/GenBank/DDBJ databases">
        <title>Multicomponent nature underlies the extraordinary mechanical properties of spider dragline silk.</title>
        <authorList>
            <person name="Kono N."/>
            <person name="Nakamura H."/>
            <person name="Mori M."/>
            <person name="Yoshida Y."/>
            <person name="Ohtoshi R."/>
            <person name="Malay A.D."/>
            <person name="Moran D.A.P."/>
            <person name="Tomita M."/>
            <person name="Numata K."/>
            <person name="Arakawa K."/>
        </authorList>
    </citation>
    <scope>NUCLEOTIDE SEQUENCE</scope>
</reference>